<protein>
    <submittedName>
        <fullName evidence="2">Uncharacterized protein</fullName>
    </submittedName>
</protein>
<feature type="compositionally biased region" description="Basic and acidic residues" evidence="1">
    <location>
        <begin position="256"/>
        <end position="265"/>
    </location>
</feature>
<accession>A0A9Q0GZC5</accession>
<evidence type="ECO:0000313" key="2">
    <source>
        <dbReference type="EMBL" id="KAJ4956653.1"/>
    </source>
</evidence>
<evidence type="ECO:0000256" key="1">
    <source>
        <dbReference type="SAM" id="MobiDB-lite"/>
    </source>
</evidence>
<dbReference type="EMBL" id="JAMYWD010000011">
    <property type="protein sequence ID" value="KAJ4956653.1"/>
    <property type="molecule type" value="Genomic_DNA"/>
</dbReference>
<reference evidence="2" key="1">
    <citation type="journal article" date="2023" name="Plant J.">
        <title>The genome of the king protea, Protea cynaroides.</title>
        <authorList>
            <person name="Chang J."/>
            <person name="Duong T.A."/>
            <person name="Schoeman C."/>
            <person name="Ma X."/>
            <person name="Roodt D."/>
            <person name="Barker N."/>
            <person name="Li Z."/>
            <person name="Van de Peer Y."/>
            <person name="Mizrachi E."/>
        </authorList>
    </citation>
    <scope>NUCLEOTIDE SEQUENCE</scope>
    <source>
        <tissue evidence="2">Young leaves</tissue>
    </source>
</reference>
<sequence length="289" mass="31145">MESSSLFEVKSVVLSPSLGQTPKSASTEALSSIGSAIGSPLFTNKIKKGVTGFPRLCIEISAEADLQETIPIYFKEGDMFEKEISFKRRPPGALLARSFAILDPSYGTSGQVTPFKKGALRSATKDLLMKATGPIWLTKTLIGLVPKIEPLSIPPSTFALDSIIQKTPLLPLQLRPVSVSVSKTYPLVSCPEKSPLVRSTHATFDTKENLRSPYVDADPIRYVSDRQKLHEDPETGHDMGGDGGEGKGDIPIGDDGAARGRKDRAPAVKIVNYKVESEATLTALFDDEA</sequence>
<keyword evidence="3" id="KW-1185">Reference proteome</keyword>
<comment type="caution">
    <text evidence="2">The sequence shown here is derived from an EMBL/GenBank/DDBJ whole genome shotgun (WGS) entry which is preliminary data.</text>
</comment>
<evidence type="ECO:0000313" key="3">
    <source>
        <dbReference type="Proteomes" id="UP001141806"/>
    </source>
</evidence>
<name>A0A9Q0GZC5_9MAGN</name>
<gene>
    <name evidence="2" type="ORF">NE237_013436</name>
</gene>
<feature type="compositionally biased region" description="Basic and acidic residues" evidence="1">
    <location>
        <begin position="225"/>
        <end position="248"/>
    </location>
</feature>
<feature type="region of interest" description="Disordered" evidence="1">
    <location>
        <begin position="225"/>
        <end position="265"/>
    </location>
</feature>
<organism evidence="2 3">
    <name type="scientific">Protea cynaroides</name>
    <dbReference type="NCBI Taxonomy" id="273540"/>
    <lineage>
        <taxon>Eukaryota</taxon>
        <taxon>Viridiplantae</taxon>
        <taxon>Streptophyta</taxon>
        <taxon>Embryophyta</taxon>
        <taxon>Tracheophyta</taxon>
        <taxon>Spermatophyta</taxon>
        <taxon>Magnoliopsida</taxon>
        <taxon>Proteales</taxon>
        <taxon>Proteaceae</taxon>
        <taxon>Protea</taxon>
    </lineage>
</organism>
<proteinExistence type="predicted"/>
<dbReference type="Proteomes" id="UP001141806">
    <property type="component" value="Unassembled WGS sequence"/>
</dbReference>
<dbReference type="AlphaFoldDB" id="A0A9Q0GZC5"/>